<evidence type="ECO:0000313" key="1">
    <source>
        <dbReference type="EMBL" id="KAB7507719.1"/>
    </source>
</evidence>
<name>A0A5N5TNI5_9CRUS</name>
<sequence>MNIIPKYEDEFKGELFDIAMDKVTNDKPLRQNISLEEKKTEKLIGSRDVKNSENLKKLHCLFCQFATNKNNDYQRHLSLHSVKKSFKCPKCGL</sequence>
<comment type="caution">
    <text evidence="1">The sequence shown here is derived from an EMBL/GenBank/DDBJ whole genome shotgun (WGS) entry which is preliminary data.</text>
</comment>
<dbReference type="Gene3D" id="3.30.160.60">
    <property type="entry name" value="Classic Zinc Finger"/>
    <property type="match status" value="1"/>
</dbReference>
<keyword evidence="2" id="KW-1185">Reference proteome</keyword>
<reference evidence="1 2" key="1">
    <citation type="journal article" date="2019" name="PLoS Biol.">
        <title>Sex chromosomes control vertical transmission of feminizing Wolbachia symbionts in an isopod.</title>
        <authorList>
            <person name="Becking T."/>
            <person name="Chebbi M.A."/>
            <person name="Giraud I."/>
            <person name="Moumen B."/>
            <person name="Laverre T."/>
            <person name="Caubet Y."/>
            <person name="Peccoud J."/>
            <person name="Gilbert C."/>
            <person name="Cordaux R."/>
        </authorList>
    </citation>
    <scope>NUCLEOTIDE SEQUENCE [LARGE SCALE GENOMIC DNA]</scope>
    <source>
        <strain evidence="1">ANa2</strain>
        <tissue evidence="1">Whole body excluding digestive tract and cuticle</tissue>
    </source>
</reference>
<proteinExistence type="predicted"/>
<gene>
    <name evidence="1" type="ORF">Anas_06401</name>
</gene>
<protein>
    <recommendedName>
        <fullName evidence="3">C2H2-type domain-containing protein</fullName>
    </recommendedName>
</protein>
<evidence type="ECO:0000313" key="2">
    <source>
        <dbReference type="Proteomes" id="UP000326759"/>
    </source>
</evidence>
<dbReference type="AlphaFoldDB" id="A0A5N5TNI5"/>
<dbReference type="Proteomes" id="UP000326759">
    <property type="component" value="Unassembled WGS sequence"/>
</dbReference>
<dbReference type="EMBL" id="SEYY01000250">
    <property type="protein sequence ID" value="KAB7507719.1"/>
    <property type="molecule type" value="Genomic_DNA"/>
</dbReference>
<accession>A0A5N5TNI5</accession>
<evidence type="ECO:0008006" key="3">
    <source>
        <dbReference type="Google" id="ProtNLM"/>
    </source>
</evidence>
<organism evidence="1 2">
    <name type="scientific">Armadillidium nasatum</name>
    <dbReference type="NCBI Taxonomy" id="96803"/>
    <lineage>
        <taxon>Eukaryota</taxon>
        <taxon>Metazoa</taxon>
        <taxon>Ecdysozoa</taxon>
        <taxon>Arthropoda</taxon>
        <taxon>Crustacea</taxon>
        <taxon>Multicrustacea</taxon>
        <taxon>Malacostraca</taxon>
        <taxon>Eumalacostraca</taxon>
        <taxon>Peracarida</taxon>
        <taxon>Isopoda</taxon>
        <taxon>Oniscidea</taxon>
        <taxon>Crinocheta</taxon>
        <taxon>Armadillidiidae</taxon>
        <taxon>Armadillidium</taxon>
    </lineage>
</organism>